<reference evidence="4" key="1">
    <citation type="submission" date="2016-09" db="EMBL/GenBank/DDBJ databases">
        <authorList>
            <person name="Greninger A.L."/>
            <person name="Jerome K.R."/>
            <person name="Mcnair B."/>
            <person name="Wallis C."/>
            <person name="Fang F."/>
        </authorList>
    </citation>
    <scope>NUCLEOTIDE SEQUENCE [LARGE SCALE GENOMIC DNA]</scope>
    <source>
        <strain evidence="4">M7</strain>
    </source>
</reference>
<organism evidence="3 4">
    <name type="scientific">Mycolicibacterium holsaticum</name>
    <dbReference type="NCBI Taxonomy" id="152142"/>
    <lineage>
        <taxon>Bacteria</taxon>
        <taxon>Bacillati</taxon>
        <taxon>Actinomycetota</taxon>
        <taxon>Actinomycetes</taxon>
        <taxon>Mycobacteriales</taxon>
        <taxon>Mycobacteriaceae</taxon>
        <taxon>Mycolicibacterium</taxon>
    </lineage>
</organism>
<dbReference type="GO" id="GO:0045900">
    <property type="term" value="P:negative regulation of translational elongation"/>
    <property type="evidence" value="ECO:0007669"/>
    <property type="project" value="TreeGrafter"/>
</dbReference>
<dbReference type="Proteomes" id="UP000094243">
    <property type="component" value="Unassembled WGS sequence"/>
</dbReference>
<dbReference type="Pfam" id="PF16321">
    <property type="entry name" value="Ribosom_S30AE_C"/>
    <property type="match status" value="2"/>
</dbReference>
<name>A0A1E3R8U6_9MYCO</name>
<keyword evidence="4" id="KW-1185">Reference proteome</keyword>
<dbReference type="Gene3D" id="3.30.160.100">
    <property type="entry name" value="Ribosome hibernation promotion factor-like"/>
    <property type="match status" value="1"/>
</dbReference>
<dbReference type="Gene3D" id="3.30.505.50">
    <property type="entry name" value="Sigma 54 modulation/S30EA ribosomal protein, C-terminal domain"/>
    <property type="match status" value="2"/>
</dbReference>
<dbReference type="PANTHER" id="PTHR33231">
    <property type="entry name" value="30S RIBOSOMAL PROTEIN"/>
    <property type="match status" value="1"/>
</dbReference>
<proteinExistence type="predicted"/>
<keyword evidence="1" id="KW-0810">Translation regulation</keyword>
<dbReference type="SUPFAM" id="SSF69754">
    <property type="entry name" value="Ribosome binding protein Y (YfiA homologue)"/>
    <property type="match status" value="1"/>
</dbReference>
<evidence type="ECO:0000313" key="3">
    <source>
        <dbReference type="EMBL" id="ODQ86350.1"/>
    </source>
</evidence>
<feature type="domain" description="Sigma 54 modulation/S30EA ribosomal protein C-terminal" evidence="2">
    <location>
        <begin position="216"/>
        <end position="257"/>
    </location>
</feature>
<dbReference type="InterPro" id="IPR038416">
    <property type="entry name" value="Ribosom_S30AE_C_sf"/>
</dbReference>
<dbReference type="InterPro" id="IPR050574">
    <property type="entry name" value="HPF/YfiA_ribosome-assoc"/>
</dbReference>
<dbReference type="AlphaFoldDB" id="A0A1E3R8U6"/>
<dbReference type="Pfam" id="PF02482">
    <property type="entry name" value="Ribosomal_S30AE"/>
    <property type="match status" value="1"/>
</dbReference>
<accession>A0A1E3R8U6</accession>
<dbReference type="OrthoDB" id="3825664at2"/>
<sequence>MSEKPDIQPNFDVNVTTRGQLPGAADYAEAKISGLGRFAHRPIRHAHVKLTRHGDPAQERPVVAQANLDVDGRLIRAEAQGDNAREAIDRLDDRLRRRLRRAAEHWEARRTGRPVDLAGDEPGDRPGRVSIPAEERQIVRRKSYTLAACSVDDAAMELELLDYDFHLFTEKGTGMASVIYRDGPTGYRLAQVAAAAKDQLAPFELPVTISAAPPPCITLEQATERLGLLALPFLFFIDAAEGRAGVLYHRYDGQYGLITPAG</sequence>
<dbReference type="GO" id="GO:0043024">
    <property type="term" value="F:ribosomal small subunit binding"/>
    <property type="evidence" value="ECO:0007669"/>
    <property type="project" value="TreeGrafter"/>
</dbReference>
<comment type="caution">
    <text evidence="3">The sequence shown here is derived from an EMBL/GenBank/DDBJ whole genome shotgun (WGS) entry which is preliminary data.</text>
</comment>
<dbReference type="InterPro" id="IPR032528">
    <property type="entry name" value="Ribosom_S30AE_C"/>
</dbReference>
<dbReference type="EMBL" id="MIGZ01000148">
    <property type="protein sequence ID" value="ODQ86350.1"/>
    <property type="molecule type" value="Genomic_DNA"/>
</dbReference>
<evidence type="ECO:0000313" key="4">
    <source>
        <dbReference type="Proteomes" id="UP000094243"/>
    </source>
</evidence>
<dbReference type="GO" id="GO:0022627">
    <property type="term" value="C:cytosolic small ribosomal subunit"/>
    <property type="evidence" value="ECO:0007669"/>
    <property type="project" value="TreeGrafter"/>
</dbReference>
<gene>
    <name evidence="3" type="ORF">BHQ17_20860</name>
</gene>
<protein>
    <submittedName>
        <fullName evidence="3">Integrase</fullName>
    </submittedName>
</protein>
<evidence type="ECO:0000256" key="1">
    <source>
        <dbReference type="ARBA" id="ARBA00022845"/>
    </source>
</evidence>
<dbReference type="PANTHER" id="PTHR33231:SF1">
    <property type="entry name" value="30S RIBOSOMAL PROTEIN"/>
    <property type="match status" value="1"/>
</dbReference>
<dbReference type="RefSeq" id="WP_069407011.1">
    <property type="nucleotide sequence ID" value="NZ_MIGZ01000148.1"/>
</dbReference>
<feature type="domain" description="Sigma 54 modulation/S30EA ribosomal protein C-terminal" evidence="2">
    <location>
        <begin position="134"/>
        <end position="189"/>
    </location>
</feature>
<dbReference type="InterPro" id="IPR003489">
    <property type="entry name" value="RHF/RaiA"/>
</dbReference>
<evidence type="ECO:0000259" key="2">
    <source>
        <dbReference type="Pfam" id="PF16321"/>
    </source>
</evidence>
<dbReference type="InterPro" id="IPR036567">
    <property type="entry name" value="RHF-like"/>
</dbReference>